<dbReference type="AlphaFoldDB" id="A0A3N1KRA2"/>
<evidence type="ECO:0000313" key="3">
    <source>
        <dbReference type="EMBL" id="ROP81329.1"/>
    </source>
</evidence>
<keyword evidence="4" id="KW-1185">Reference proteome</keyword>
<comment type="similarity">
    <text evidence="1 2">Belongs to the cytochrome P450 family.</text>
</comment>
<dbReference type="GO" id="GO:0008395">
    <property type="term" value="F:steroid hydroxylase activity"/>
    <property type="evidence" value="ECO:0007669"/>
    <property type="project" value="TreeGrafter"/>
</dbReference>
<evidence type="ECO:0000313" key="4">
    <source>
        <dbReference type="Proteomes" id="UP000278222"/>
    </source>
</evidence>
<proteinExistence type="inferred from homology"/>
<name>A0A3N1KRA2_9PROT</name>
<dbReference type="InterPro" id="IPR002397">
    <property type="entry name" value="Cyt_P450_B"/>
</dbReference>
<dbReference type="EMBL" id="RJKX01000018">
    <property type="protein sequence ID" value="ROP81329.1"/>
    <property type="molecule type" value="Genomic_DNA"/>
</dbReference>
<dbReference type="PANTHER" id="PTHR46696">
    <property type="entry name" value="P450, PUTATIVE (EUROFUNG)-RELATED"/>
    <property type="match status" value="1"/>
</dbReference>
<dbReference type="InterPro" id="IPR001128">
    <property type="entry name" value="Cyt_P450"/>
</dbReference>
<evidence type="ECO:0000256" key="2">
    <source>
        <dbReference type="RuleBase" id="RU000461"/>
    </source>
</evidence>
<dbReference type="PANTHER" id="PTHR46696:SF4">
    <property type="entry name" value="BIOTIN BIOSYNTHESIS CYTOCHROME P450"/>
    <property type="match status" value="1"/>
</dbReference>
<keyword evidence="2" id="KW-0503">Monooxygenase</keyword>
<dbReference type="InterPro" id="IPR017972">
    <property type="entry name" value="Cyt_P450_CS"/>
</dbReference>
<sequence length="406" mass="45049">MTATPLAPFDPHDPRLRDQPYALFDRYRAEDPVHWSETAGSIVLTRHRDISTVLRMPGLEPASVLAFSEAVGRRLGRTWPALQAFIDAILFLDATAGHRQARRMLAATLNHRPLAEFSPMIAGLTDELLTPLLDEPAFDLVARFTDPLPYQVMCRILGLPRDVGDRIFAISRNVLRLFNFVLGVREMDAFDAWLTEAFGLIQGLIEERRRQPQSDGITRLLDLAKGEDAHDDIWIQSRVLFLLLVGAETTSAFLSSAIRLSLDMPEIRPAAAEPQQAARVVEELLRLDSPVMLAVRRTTADIELAGRPVAAGTAFIPYITAGNRDPEAYPEPDRFLPGRPGPGNLAFGEGAHACLGGALARLEGRIALPAFFSRLPELRRAEPEVADNWLHLDTFRRLGRLPLARA</sequence>
<dbReference type="OrthoDB" id="9764248at2"/>
<keyword evidence="2" id="KW-0349">Heme</keyword>
<dbReference type="GO" id="GO:0006707">
    <property type="term" value="P:cholesterol catabolic process"/>
    <property type="evidence" value="ECO:0007669"/>
    <property type="project" value="TreeGrafter"/>
</dbReference>
<dbReference type="Proteomes" id="UP000278222">
    <property type="component" value="Unassembled WGS sequence"/>
</dbReference>
<dbReference type="InterPro" id="IPR036396">
    <property type="entry name" value="Cyt_P450_sf"/>
</dbReference>
<keyword evidence="2" id="KW-0408">Iron</keyword>
<evidence type="ECO:0000256" key="1">
    <source>
        <dbReference type="ARBA" id="ARBA00010617"/>
    </source>
</evidence>
<reference evidence="3 4" key="1">
    <citation type="submission" date="2018-11" db="EMBL/GenBank/DDBJ databases">
        <title>Genomic Encyclopedia of Type Strains, Phase IV (KMG-IV): sequencing the most valuable type-strain genomes for metagenomic binning, comparative biology and taxonomic classification.</title>
        <authorList>
            <person name="Goeker M."/>
        </authorList>
    </citation>
    <scope>NUCLEOTIDE SEQUENCE [LARGE SCALE GENOMIC DNA]</scope>
    <source>
        <strain evidence="3 4">DSM 5900</strain>
    </source>
</reference>
<gene>
    <name evidence="3" type="ORF">EDC65_5186</name>
</gene>
<dbReference type="Gene3D" id="1.10.630.10">
    <property type="entry name" value="Cytochrome P450"/>
    <property type="match status" value="1"/>
</dbReference>
<dbReference type="GO" id="GO:0036199">
    <property type="term" value="F:cholest-4-en-3-one 26-monooxygenase activity"/>
    <property type="evidence" value="ECO:0007669"/>
    <property type="project" value="TreeGrafter"/>
</dbReference>
<keyword evidence="2" id="KW-0560">Oxidoreductase</keyword>
<dbReference type="GO" id="GO:0020037">
    <property type="term" value="F:heme binding"/>
    <property type="evidence" value="ECO:0007669"/>
    <property type="project" value="InterPro"/>
</dbReference>
<dbReference type="Pfam" id="PF00067">
    <property type="entry name" value="p450"/>
    <property type="match status" value="1"/>
</dbReference>
<dbReference type="RefSeq" id="WP_123695112.1">
    <property type="nucleotide sequence ID" value="NZ_AP019700.1"/>
</dbReference>
<dbReference type="SUPFAM" id="SSF48264">
    <property type="entry name" value="Cytochrome P450"/>
    <property type="match status" value="1"/>
</dbReference>
<dbReference type="PRINTS" id="PR00359">
    <property type="entry name" value="BP450"/>
</dbReference>
<evidence type="ECO:0008006" key="5">
    <source>
        <dbReference type="Google" id="ProtNLM"/>
    </source>
</evidence>
<organism evidence="3 4">
    <name type="scientific">Stella humosa</name>
    <dbReference type="NCBI Taxonomy" id="94"/>
    <lineage>
        <taxon>Bacteria</taxon>
        <taxon>Pseudomonadati</taxon>
        <taxon>Pseudomonadota</taxon>
        <taxon>Alphaproteobacteria</taxon>
        <taxon>Rhodospirillales</taxon>
        <taxon>Stellaceae</taxon>
        <taxon>Stella</taxon>
    </lineage>
</organism>
<dbReference type="GO" id="GO:0005506">
    <property type="term" value="F:iron ion binding"/>
    <property type="evidence" value="ECO:0007669"/>
    <property type="project" value="InterPro"/>
</dbReference>
<accession>A0A3N1KRA2</accession>
<dbReference type="PROSITE" id="PS00086">
    <property type="entry name" value="CYTOCHROME_P450"/>
    <property type="match status" value="1"/>
</dbReference>
<comment type="caution">
    <text evidence="3">The sequence shown here is derived from an EMBL/GenBank/DDBJ whole genome shotgun (WGS) entry which is preliminary data.</text>
</comment>
<keyword evidence="2" id="KW-0479">Metal-binding</keyword>
<protein>
    <recommendedName>
        <fullName evidence="5">Cytochrome P450</fullName>
    </recommendedName>
</protein>